<dbReference type="InterPro" id="IPR007296">
    <property type="entry name" value="DUF403"/>
</dbReference>
<protein>
    <submittedName>
        <fullName evidence="2">Alpha-E domain-containing protein</fullName>
    </submittedName>
</protein>
<dbReference type="Pfam" id="PF04168">
    <property type="entry name" value="Alpha-E"/>
    <property type="match status" value="1"/>
</dbReference>
<keyword evidence="3" id="KW-1185">Reference proteome</keyword>
<reference evidence="3" key="1">
    <citation type="journal article" date="2019" name="Int. J. Syst. Evol. Microbiol.">
        <title>The Global Catalogue of Microorganisms (GCM) 10K type strain sequencing project: providing services to taxonomists for standard genome sequencing and annotation.</title>
        <authorList>
            <consortium name="The Broad Institute Genomics Platform"/>
            <consortium name="The Broad Institute Genome Sequencing Center for Infectious Disease"/>
            <person name="Wu L."/>
            <person name="Ma J."/>
        </authorList>
    </citation>
    <scope>NUCLEOTIDE SEQUENCE [LARGE SCALE GENOMIC DNA]</scope>
    <source>
        <strain evidence="3">KCTC 23299</strain>
    </source>
</reference>
<organism evidence="2 3">
    <name type="scientific">Terrimonas rubra</name>
    <dbReference type="NCBI Taxonomy" id="1035890"/>
    <lineage>
        <taxon>Bacteria</taxon>
        <taxon>Pseudomonadati</taxon>
        <taxon>Bacteroidota</taxon>
        <taxon>Chitinophagia</taxon>
        <taxon>Chitinophagales</taxon>
        <taxon>Chitinophagaceae</taxon>
        <taxon>Terrimonas</taxon>
    </lineage>
</organism>
<name>A0ABW6A6T8_9BACT</name>
<dbReference type="PANTHER" id="PTHR34595:SF7">
    <property type="entry name" value="SLL1039 PROTEIN"/>
    <property type="match status" value="1"/>
</dbReference>
<gene>
    <name evidence="2" type="ORF">ACFS6H_14730</name>
</gene>
<proteinExistence type="predicted"/>
<evidence type="ECO:0000259" key="1">
    <source>
        <dbReference type="Pfam" id="PF04168"/>
    </source>
</evidence>
<accession>A0ABW6A6T8</accession>
<dbReference type="RefSeq" id="WP_386100382.1">
    <property type="nucleotide sequence ID" value="NZ_JBHUOZ010000003.1"/>
</dbReference>
<dbReference type="PANTHER" id="PTHR34595">
    <property type="entry name" value="BLR5612 PROTEIN"/>
    <property type="match status" value="1"/>
</dbReference>
<sequence length="313" mass="36536">MLSRIADSLFWLNRYMERSDCLMRVIRTNYILAFDSGTNASFTWKDVVTLCADTTEEKLKEVANAETAALHFLINDTKNFNSIRVLISRARENARGVQDNITKEVWEQVNQLYHIINDPALTAKITGSHALEVIDELDQNNTLFYGVTDSTMPRGQGWNFMNLGKFIERAILTIDITYAHFQKINHELKQSQDILFWRNLLISLSGYELYLKKYTRAEHNISVIDHIIFNQDFPRSLIYSLSRINRYLKFIITDAKIEGVEQLQKTFGRIISKVEFADMNTIKETSLPHYLYNLRNDLVNFSNQLTRIYFSYA</sequence>
<comment type="caution">
    <text evidence="2">The sequence shown here is derived from an EMBL/GenBank/DDBJ whole genome shotgun (WGS) entry which is preliminary data.</text>
</comment>
<evidence type="ECO:0000313" key="2">
    <source>
        <dbReference type="EMBL" id="MFD2920977.1"/>
    </source>
</evidence>
<dbReference type="InterPro" id="IPR051680">
    <property type="entry name" value="ATP-dep_Glu-Cys_Ligase-2"/>
</dbReference>
<dbReference type="EMBL" id="JBHUOZ010000003">
    <property type="protein sequence ID" value="MFD2920977.1"/>
    <property type="molecule type" value="Genomic_DNA"/>
</dbReference>
<evidence type="ECO:0000313" key="3">
    <source>
        <dbReference type="Proteomes" id="UP001597511"/>
    </source>
</evidence>
<feature type="domain" description="DUF403" evidence="1">
    <location>
        <begin position="1"/>
        <end position="310"/>
    </location>
</feature>
<dbReference type="Proteomes" id="UP001597511">
    <property type="component" value="Unassembled WGS sequence"/>
</dbReference>